<dbReference type="InterPro" id="IPR047217">
    <property type="entry name" value="S49_SppA_67K_type_N"/>
</dbReference>
<evidence type="ECO:0000256" key="8">
    <source>
        <dbReference type="SAM" id="Phobius"/>
    </source>
</evidence>
<evidence type="ECO:0000256" key="6">
    <source>
        <dbReference type="ARBA" id="ARBA00023136"/>
    </source>
</evidence>
<accession>A0A8J7RLY8</accession>
<comment type="caution">
    <text evidence="10">The sequence shown here is derived from an EMBL/GenBank/DDBJ whole genome shotgun (WGS) entry which is preliminary data.</text>
</comment>
<evidence type="ECO:0000256" key="5">
    <source>
        <dbReference type="ARBA" id="ARBA00022825"/>
    </source>
</evidence>
<organism evidence="10 11">
    <name type="scientific">Natronogracilivirga saccharolytica</name>
    <dbReference type="NCBI Taxonomy" id="2812953"/>
    <lineage>
        <taxon>Bacteria</taxon>
        <taxon>Pseudomonadati</taxon>
        <taxon>Balneolota</taxon>
        <taxon>Balneolia</taxon>
        <taxon>Balneolales</taxon>
        <taxon>Cyclonatronaceae</taxon>
        <taxon>Natronogracilivirga</taxon>
    </lineage>
</organism>
<dbReference type="CDD" id="cd07023">
    <property type="entry name" value="S49_Sppa_N_C"/>
    <property type="match status" value="1"/>
</dbReference>
<feature type="active site" description="Proton donor/acceptor" evidence="7">
    <location>
        <position position="191"/>
    </location>
</feature>
<name>A0A8J7RLY8_9BACT</name>
<keyword evidence="8" id="KW-1133">Transmembrane helix</keyword>
<dbReference type="CDD" id="cd07018">
    <property type="entry name" value="S49_SppA_67K_type"/>
    <property type="match status" value="1"/>
</dbReference>
<evidence type="ECO:0000313" key="10">
    <source>
        <dbReference type="EMBL" id="MBP3193807.1"/>
    </source>
</evidence>
<evidence type="ECO:0000256" key="1">
    <source>
        <dbReference type="ARBA" id="ARBA00004370"/>
    </source>
</evidence>
<reference evidence="10" key="1">
    <citation type="submission" date="2021-02" db="EMBL/GenBank/DDBJ databases">
        <title>Natronogracilivirga saccharolytica gen. nov. sp. nov. a new anaerobic, haloalkiliphilic carbohydrate-fermenting bacterium from soda lake and proposing of Cyclonatronumiaceae fam. nov. in the phylum Balneolaeota.</title>
        <authorList>
            <person name="Zhilina T.N."/>
            <person name="Sorokin D.Y."/>
            <person name="Zavarzina D.G."/>
            <person name="Toshchakov S.V."/>
            <person name="Kublanov I.V."/>
        </authorList>
    </citation>
    <scope>NUCLEOTIDE SEQUENCE</scope>
    <source>
        <strain evidence="10">Z-1702</strain>
    </source>
</reference>
<dbReference type="PIRSF" id="PIRSF001217">
    <property type="entry name" value="Protease_4_SppA"/>
    <property type="match status" value="1"/>
</dbReference>
<comment type="subcellular location">
    <subcellularLocation>
        <location evidence="1">Membrane</location>
    </subcellularLocation>
</comment>
<dbReference type="PANTHER" id="PTHR33209:SF1">
    <property type="entry name" value="PEPTIDASE S49 DOMAIN-CONTAINING PROTEIN"/>
    <property type="match status" value="1"/>
</dbReference>
<feature type="transmembrane region" description="Helical" evidence="8">
    <location>
        <begin position="7"/>
        <end position="30"/>
    </location>
</feature>
<dbReference type="AlphaFoldDB" id="A0A8J7RLY8"/>
<dbReference type="GO" id="GO:0006465">
    <property type="term" value="P:signal peptide processing"/>
    <property type="evidence" value="ECO:0007669"/>
    <property type="project" value="InterPro"/>
</dbReference>
<dbReference type="SUPFAM" id="SSF52096">
    <property type="entry name" value="ClpP/crotonase"/>
    <property type="match status" value="2"/>
</dbReference>
<dbReference type="InterPro" id="IPR002142">
    <property type="entry name" value="Peptidase_S49"/>
</dbReference>
<dbReference type="EMBL" id="JAFIDN010000014">
    <property type="protein sequence ID" value="MBP3193807.1"/>
    <property type="molecule type" value="Genomic_DNA"/>
</dbReference>
<evidence type="ECO:0000259" key="9">
    <source>
        <dbReference type="Pfam" id="PF01343"/>
    </source>
</evidence>
<evidence type="ECO:0000313" key="11">
    <source>
        <dbReference type="Proteomes" id="UP000673975"/>
    </source>
</evidence>
<dbReference type="InterPro" id="IPR029045">
    <property type="entry name" value="ClpP/crotonase-like_dom_sf"/>
</dbReference>
<dbReference type="PANTHER" id="PTHR33209">
    <property type="entry name" value="PROTEASE 4"/>
    <property type="match status" value="1"/>
</dbReference>
<evidence type="ECO:0000256" key="7">
    <source>
        <dbReference type="PIRSR" id="PIRSR001217-1"/>
    </source>
</evidence>
<gene>
    <name evidence="10" type="primary">sppA</name>
    <name evidence="10" type="ORF">NATSA_14110</name>
</gene>
<feature type="domain" description="Peptidase S49" evidence="9">
    <location>
        <begin position="381"/>
        <end position="531"/>
    </location>
</feature>
<keyword evidence="8" id="KW-0812">Transmembrane</keyword>
<evidence type="ECO:0000256" key="2">
    <source>
        <dbReference type="ARBA" id="ARBA00008683"/>
    </source>
</evidence>
<comment type="similarity">
    <text evidence="2">Belongs to the peptidase S49 family.</text>
</comment>
<proteinExistence type="inferred from homology"/>
<dbReference type="NCBIfam" id="TIGR00705">
    <property type="entry name" value="SppA_67K"/>
    <property type="match status" value="1"/>
</dbReference>
<keyword evidence="6 8" id="KW-0472">Membrane</keyword>
<dbReference type="RefSeq" id="WP_210513264.1">
    <property type="nucleotide sequence ID" value="NZ_JAFIDN010000014.1"/>
</dbReference>
<dbReference type="InterPro" id="IPR004634">
    <property type="entry name" value="Pept_S49_pIV"/>
</dbReference>
<feature type="active site" description="Nucleophile" evidence="7">
    <location>
        <position position="396"/>
    </location>
</feature>
<dbReference type="NCBIfam" id="TIGR00706">
    <property type="entry name" value="SppA_dom"/>
    <property type="match status" value="1"/>
</dbReference>
<sequence>MGFFKSFFASLLAIFVTLFLLFMIGLILIISSQRETEPYVRDGSVLEIKIGNTLPKRPPSDPFAMLFSDPSRQPVSLQGIERNLEKAAADDRIEGVWIKMNNIAAPWTNLIALRDHIQNFREESDKFVYISTDDIGFNEQAYFAATAADSIFSPPETFFEFDGFFIQAVFFKEMLDKIGVEAEIFRAGEYKSAVEPFFKTEFSEENREQLSSIVNNVADNFLEAVGERSGHTREELDAILNDQPIFTSSGAYEVNFIDKLLYPEEVEQRLENRVVELGHDELRTISFHRYNRVKRSTAGVAEPEGNDKVAVIHASGNIMPEFDSQSVFPGTEQNITVRNITENLDKALEDDDVKAIVLRITSPGGAGSTSDIIWNKIREAASEKPVITSFGPVAASGGYYIGMAADTIVASPQTITGSIGVFGVVMNMQELFNEKLGIHFDAVASHDNALWLTQDKPMSEGARRSFQAYIDDFYDVFLNRVAESRDMSIDDVRAAAAGRVWTGNEALENGLVDVLGEMNDAIAIAAEKAGIEEYSVETFPKPKTFMELFTGSAQAEIKSWFRPEIKELEYIDPVFHILKNDPRAVIARIPFDHKVH</sequence>
<keyword evidence="4" id="KW-0378">Hydrolase</keyword>
<protein>
    <submittedName>
        <fullName evidence="10">Signal peptide peptidase SppA</fullName>
    </submittedName>
</protein>
<feature type="domain" description="Peptidase S49" evidence="9">
    <location>
        <begin position="140"/>
        <end position="272"/>
    </location>
</feature>
<dbReference type="InterPro" id="IPR004635">
    <property type="entry name" value="Pept_S49_SppA"/>
</dbReference>
<dbReference type="GO" id="GO:0016020">
    <property type="term" value="C:membrane"/>
    <property type="evidence" value="ECO:0007669"/>
    <property type="project" value="UniProtKB-SubCell"/>
</dbReference>
<dbReference type="Pfam" id="PF01343">
    <property type="entry name" value="Peptidase_S49"/>
    <property type="match status" value="2"/>
</dbReference>
<dbReference type="GO" id="GO:0008236">
    <property type="term" value="F:serine-type peptidase activity"/>
    <property type="evidence" value="ECO:0007669"/>
    <property type="project" value="UniProtKB-KW"/>
</dbReference>
<keyword evidence="5" id="KW-0720">Serine protease</keyword>
<evidence type="ECO:0000256" key="4">
    <source>
        <dbReference type="ARBA" id="ARBA00022801"/>
    </source>
</evidence>
<dbReference type="Gene3D" id="3.90.226.10">
    <property type="entry name" value="2-enoyl-CoA Hydratase, Chain A, domain 1"/>
    <property type="match status" value="3"/>
</dbReference>
<keyword evidence="3" id="KW-0645">Protease</keyword>
<dbReference type="Gene3D" id="3.40.1750.10">
    <property type="entry name" value="peptide peptidase (sppa) like domain"/>
    <property type="match status" value="1"/>
</dbReference>
<dbReference type="InterPro" id="IPR047272">
    <property type="entry name" value="S49_SppA_C"/>
</dbReference>
<evidence type="ECO:0000256" key="3">
    <source>
        <dbReference type="ARBA" id="ARBA00022670"/>
    </source>
</evidence>
<keyword evidence="11" id="KW-1185">Reference proteome</keyword>
<dbReference type="Proteomes" id="UP000673975">
    <property type="component" value="Unassembled WGS sequence"/>
</dbReference>